<proteinExistence type="predicted"/>
<sequence>MPIFVTLFKKFLSVRTRKCDGTVWSHKALKTGRPVNVLRRQNSFVELPDLDGVLEGVKQSTTPESTRDVWKCKKTSVHNKTRLLRRQKKFVKLHLHKRKMSVKRTAISAKQSTR</sequence>
<reference evidence="2" key="1">
    <citation type="submission" date="2010-08" db="EMBL/GenBank/DDBJ databases">
        <authorList>
            <consortium name="Caenorhabditis japonica Sequencing Consortium"/>
            <person name="Wilson R.K."/>
        </authorList>
    </citation>
    <scope>NUCLEOTIDE SEQUENCE [LARGE SCALE GENOMIC DNA]</scope>
    <source>
        <strain evidence="2">DF5081</strain>
    </source>
</reference>
<name>A0A8R1DZQ9_CAEJA</name>
<evidence type="ECO:0000313" key="2">
    <source>
        <dbReference type="Proteomes" id="UP000005237"/>
    </source>
</evidence>
<dbReference type="EnsemblMetazoa" id="CJA17430b.1">
    <property type="protein sequence ID" value="CJA17430b.1"/>
    <property type="gene ID" value="WBGene00136633"/>
</dbReference>
<evidence type="ECO:0000313" key="1">
    <source>
        <dbReference type="EnsemblMetazoa" id="CJA17430b.1"/>
    </source>
</evidence>
<accession>A0A8R1DZQ9</accession>
<dbReference type="Proteomes" id="UP000005237">
    <property type="component" value="Unassembled WGS sequence"/>
</dbReference>
<dbReference type="AlphaFoldDB" id="A0A8R1DZQ9"/>
<keyword evidence="2" id="KW-1185">Reference proteome</keyword>
<protein>
    <submittedName>
        <fullName evidence="1">Uncharacterized protein</fullName>
    </submittedName>
</protein>
<reference evidence="1" key="2">
    <citation type="submission" date="2022-06" db="UniProtKB">
        <authorList>
            <consortium name="EnsemblMetazoa"/>
        </authorList>
    </citation>
    <scope>IDENTIFICATION</scope>
    <source>
        <strain evidence="1">DF5081</strain>
    </source>
</reference>
<organism evidence="1 2">
    <name type="scientific">Caenorhabditis japonica</name>
    <dbReference type="NCBI Taxonomy" id="281687"/>
    <lineage>
        <taxon>Eukaryota</taxon>
        <taxon>Metazoa</taxon>
        <taxon>Ecdysozoa</taxon>
        <taxon>Nematoda</taxon>
        <taxon>Chromadorea</taxon>
        <taxon>Rhabditida</taxon>
        <taxon>Rhabditina</taxon>
        <taxon>Rhabditomorpha</taxon>
        <taxon>Rhabditoidea</taxon>
        <taxon>Rhabditidae</taxon>
        <taxon>Peloderinae</taxon>
        <taxon>Caenorhabditis</taxon>
    </lineage>
</organism>